<evidence type="ECO:0000259" key="1">
    <source>
        <dbReference type="Pfam" id="PF04909"/>
    </source>
</evidence>
<dbReference type="InterPro" id="IPR006680">
    <property type="entry name" value="Amidohydro-rel"/>
</dbReference>
<dbReference type="Pfam" id="PF04909">
    <property type="entry name" value="Amidohydro_2"/>
    <property type="match status" value="1"/>
</dbReference>
<dbReference type="SUPFAM" id="SSF51556">
    <property type="entry name" value="Metallo-dependent hydrolases"/>
    <property type="match status" value="1"/>
</dbReference>
<evidence type="ECO:0000313" key="2">
    <source>
        <dbReference type="EMBL" id="GET36504.1"/>
    </source>
</evidence>
<accession>A0AAV3WFE3</accession>
<proteinExistence type="predicted"/>
<sequence length="375" mass="42903">MDLWHIPAIDQHAHNLLKPEVFDRYPYGAAFTEGYDADIVNYHARHTLCYRRSLREIATLLECEPTEEAILSRRRELGIDRLAELCFNAANIETILLDDGFLPDEVLPGEWHQKFVTVHRVLRLEWLAENIISQVDNFETLIDHFRAAIDPPPLGVVAFKSIAAYRTGLDIQPIPYEMAKFSFYDLKHSSHQKPLRLANKALIDFLILQALEIAAKHNIPVQFHTGFGDPDLDLHKANPLYLRTLLEDSRYRNAKFVLLHASYPYMREAGYLAYVYPHVYLDFGLAVPFLSVAGMRSAVQMLLELTPTSKLMYSSDAHFIPELYYLGAKWGRNILGLVLEQSIQDSDINSDEAEAIALAVIRENARNLYRLLPSP</sequence>
<reference evidence="2" key="1">
    <citation type="submission" date="2019-10" db="EMBL/GenBank/DDBJ databases">
        <title>Draft genome sequece of Microseira wollei NIES-4236.</title>
        <authorList>
            <person name="Yamaguchi H."/>
            <person name="Suzuki S."/>
            <person name="Kawachi M."/>
        </authorList>
    </citation>
    <scope>NUCLEOTIDE SEQUENCE</scope>
    <source>
        <strain evidence="2">NIES-4236</strain>
    </source>
</reference>
<dbReference type="PANTHER" id="PTHR43383:SF2">
    <property type="entry name" value="AMIDOHYDROLASE 2 FAMILY PROTEIN"/>
    <property type="match status" value="1"/>
</dbReference>
<organism evidence="2 3">
    <name type="scientific">Microseira wollei NIES-4236</name>
    <dbReference type="NCBI Taxonomy" id="2530354"/>
    <lineage>
        <taxon>Bacteria</taxon>
        <taxon>Bacillati</taxon>
        <taxon>Cyanobacteriota</taxon>
        <taxon>Cyanophyceae</taxon>
        <taxon>Oscillatoriophycideae</taxon>
        <taxon>Aerosakkonematales</taxon>
        <taxon>Aerosakkonemataceae</taxon>
        <taxon>Microseira</taxon>
    </lineage>
</organism>
<dbReference type="AlphaFoldDB" id="A0AAV3WFE3"/>
<dbReference type="EMBL" id="BLAY01000013">
    <property type="protein sequence ID" value="GET36504.1"/>
    <property type="molecule type" value="Genomic_DNA"/>
</dbReference>
<dbReference type="PANTHER" id="PTHR43383">
    <property type="entry name" value="NODULIN 6"/>
    <property type="match status" value="1"/>
</dbReference>
<dbReference type="InterPro" id="IPR032466">
    <property type="entry name" value="Metal_Hydrolase"/>
</dbReference>
<feature type="domain" description="Amidohydrolase-related" evidence="1">
    <location>
        <begin position="208"/>
        <end position="371"/>
    </location>
</feature>
<protein>
    <submittedName>
        <fullName evidence="2">Amidohydrolase 2</fullName>
    </submittedName>
</protein>
<dbReference type="Gene3D" id="3.20.20.140">
    <property type="entry name" value="Metal-dependent hydrolases"/>
    <property type="match status" value="1"/>
</dbReference>
<name>A0AAV3WFE3_9CYAN</name>
<evidence type="ECO:0000313" key="3">
    <source>
        <dbReference type="Proteomes" id="UP001050975"/>
    </source>
</evidence>
<dbReference type="GO" id="GO:0016787">
    <property type="term" value="F:hydrolase activity"/>
    <property type="evidence" value="ECO:0007669"/>
    <property type="project" value="InterPro"/>
</dbReference>
<dbReference type="Proteomes" id="UP001050975">
    <property type="component" value="Unassembled WGS sequence"/>
</dbReference>
<gene>
    <name evidence="2" type="ORF">MiSe_12550</name>
</gene>
<dbReference type="RefSeq" id="WP_226576194.1">
    <property type="nucleotide sequence ID" value="NZ_BLAY01000013.1"/>
</dbReference>
<keyword evidence="3" id="KW-1185">Reference proteome</keyword>
<comment type="caution">
    <text evidence="2">The sequence shown here is derived from an EMBL/GenBank/DDBJ whole genome shotgun (WGS) entry which is preliminary data.</text>
</comment>